<feature type="region of interest" description="Disordered" evidence="1">
    <location>
        <begin position="110"/>
        <end position="146"/>
    </location>
</feature>
<dbReference type="GeneID" id="111251078"/>
<evidence type="ECO:0000313" key="3">
    <source>
        <dbReference type="Proteomes" id="UP000594260"/>
    </source>
</evidence>
<accession>A0A7M7K8D8</accession>
<dbReference type="RefSeq" id="XP_022663076.1">
    <property type="nucleotide sequence ID" value="XM_022807341.1"/>
</dbReference>
<proteinExistence type="predicted"/>
<dbReference type="EnsemblMetazoa" id="XM_022807341">
    <property type="protein sequence ID" value="XP_022663076"/>
    <property type="gene ID" value="LOC111251078"/>
</dbReference>
<organism evidence="2 3">
    <name type="scientific">Varroa destructor</name>
    <name type="common">Honeybee mite</name>
    <dbReference type="NCBI Taxonomy" id="109461"/>
    <lineage>
        <taxon>Eukaryota</taxon>
        <taxon>Metazoa</taxon>
        <taxon>Ecdysozoa</taxon>
        <taxon>Arthropoda</taxon>
        <taxon>Chelicerata</taxon>
        <taxon>Arachnida</taxon>
        <taxon>Acari</taxon>
        <taxon>Parasitiformes</taxon>
        <taxon>Mesostigmata</taxon>
        <taxon>Gamasina</taxon>
        <taxon>Dermanyssoidea</taxon>
        <taxon>Varroidae</taxon>
        <taxon>Varroa</taxon>
    </lineage>
</organism>
<dbReference type="Proteomes" id="UP000594260">
    <property type="component" value="Unplaced"/>
</dbReference>
<dbReference type="AlphaFoldDB" id="A0A7M7K8D8"/>
<protein>
    <submittedName>
        <fullName evidence="2">Uncharacterized protein</fullName>
    </submittedName>
</protein>
<sequence>MAQRSYQVQHAFSIVEEEDDEAVLAEEMANSLSRYKMSSFSDPTPEIQIDLVCDRTPSPEETLTYVGPPSRLRQVKIRHREVASSPEDSDKFNQSREVADVGKGVDRNKINMRNNMESNNPSDIDDIGQRDGKNQVSQENAQRKDNHAASSIITCSICYCPSTIVQQQCKHQLSTKDIMPATTVQDLVLHGVTEEVLQREGAEEYMCSKPASLPFADDSPPCLGPGLESPSEAQVAERVAKRKSSLFTEMKGTNLKHNSVDLRHFVEEYIKGITEQAQLLANERARKSIPHAKYHSPTDGPRASVISAMKTSEGPWYSRLRSAFTRCFQSTCCCVNLNRQPEAV</sequence>
<feature type="compositionally biased region" description="Polar residues" evidence="1">
    <location>
        <begin position="111"/>
        <end position="122"/>
    </location>
</feature>
<evidence type="ECO:0000313" key="2">
    <source>
        <dbReference type="EnsemblMetazoa" id="XP_022663076"/>
    </source>
</evidence>
<evidence type="ECO:0000256" key="1">
    <source>
        <dbReference type="SAM" id="MobiDB-lite"/>
    </source>
</evidence>
<reference evidence="2" key="1">
    <citation type="submission" date="2021-01" db="UniProtKB">
        <authorList>
            <consortium name="EnsemblMetazoa"/>
        </authorList>
    </citation>
    <scope>IDENTIFICATION</scope>
</reference>
<name>A0A7M7K8D8_VARDE</name>
<keyword evidence="3" id="KW-1185">Reference proteome</keyword>